<feature type="compositionally biased region" description="Low complexity" evidence="1">
    <location>
        <begin position="86"/>
        <end position="98"/>
    </location>
</feature>
<dbReference type="Proteomes" id="UP000003163">
    <property type="component" value="Unassembled WGS sequence"/>
</dbReference>
<dbReference type="VEuPathDB" id="MicrosporidiaDB:EDEG_03122"/>
<proteinExistence type="predicted"/>
<sequence length="140" mass="16856">MYEFLIRKIKVIRSKLTDFCILESLYPLHYQEIKHFMDLLDERCNLQAKEEDKEENSTNLRENNKIENTKMKKTADHKQLPEFNQSDSLESKNLNSKNKNGKKNKKNLKKDNFSSKNNFQAQKKEKIIKKLYSMYFCRII</sequence>
<dbReference type="InParanoid" id="J9D4G6"/>
<comment type="caution">
    <text evidence="2">The sequence shown here is derived from an EMBL/GenBank/DDBJ whole genome shotgun (WGS) entry which is preliminary data.</text>
</comment>
<keyword evidence="3" id="KW-1185">Reference proteome</keyword>
<dbReference type="AlphaFoldDB" id="J9D4G6"/>
<feature type="compositionally biased region" description="Basic residues" evidence="1">
    <location>
        <begin position="99"/>
        <end position="108"/>
    </location>
</feature>
<gene>
    <name evidence="2" type="ORF">EDEG_03122</name>
</gene>
<feature type="compositionally biased region" description="Basic and acidic residues" evidence="1">
    <location>
        <begin position="62"/>
        <end position="80"/>
    </location>
</feature>
<organism evidence="2 3">
    <name type="scientific">Edhazardia aedis (strain USNM 41457)</name>
    <name type="common">Microsporidian parasite</name>
    <dbReference type="NCBI Taxonomy" id="1003232"/>
    <lineage>
        <taxon>Eukaryota</taxon>
        <taxon>Fungi</taxon>
        <taxon>Fungi incertae sedis</taxon>
        <taxon>Microsporidia</taxon>
        <taxon>Edhazardia</taxon>
    </lineage>
</organism>
<feature type="region of interest" description="Disordered" evidence="1">
    <location>
        <begin position="48"/>
        <end position="116"/>
    </location>
</feature>
<protein>
    <submittedName>
        <fullName evidence="2">Uncharacterized protein</fullName>
    </submittedName>
</protein>
<name>J9D4G6_EDHAE</name>
<evidence type="ECO:0000313" key="3">
    <source>
        <dbReference type="Proteomes" id="UP000003163"/>
    </source>
</evidence>
<evidence type="ECO:0000313" key="2">
    <source>
        <dbReference type="EMBL" id="EJW02449.1"/>
    </source>
</evidence>
<reference evidence="3" key="2">
    <citation type="submission" date="2015-07" db="EMBL/GenBank/DDBJ databases">
        <title>Contrasting host-pathogen interactions and genome evolution in two generalist and specialist microsporidian pathogens of mosquitoes.</title>
        <authorList>
            <consortium name="The Broad Institute Genomics Platform"/>
            <consortium name="The Broad Institute Genome Sequencing Center for Infectious Disease"/>
            <person name="Cuomo C.A."/>
            <person name="Sanscrainte N.D."/>
            <person name="Goldberg J.M."/>
            <person name="Heiman D."/>
            <person name="Young S."/>
            <person name="Zeng Q."/>
            <person name="Becnel J.J."/>
            <person name="Birren B.W."/>
        </authorList>
    </citation>
    <scope>NUCLEOTIDE SEQUENCE [LARGE SCALE GENOMIC DNA]</scope>
    <source>
        <strain evidence="3">USNM 41457</strain>
    </source>
</reference>
<dbReference type="HOGENOM" id="CLU_1835145_0_0_1"/>
<accession>J9D4G6</accession>
<dbReference type="EMBL" id="AFBI03000070">
    <property type="protein sequence ID" value="EJW02449.1"/>
    <property type="molecule type" value="Genomic_DNA"/>
</dbReference>
<reference evidence="2 3" key="1">
    <citation type="submission" date="2011-08" db="EMBL/GenBank/DDBJ databases">
        <authorList>
            <person name="Liu Z.J."/>
            <person name="Shi F.L."/>
            <person name="Lu J.Q."/>
            <person name="Li M."/>
            <person name="Wang Z.L."/>
        </authorList>
    </citation>
    <scope>NUCLEOTIDE SEQUENCE [LARGE SCALE GENOMIC DNA]</scope>
    <source>
        <strain evidence="2 3">USNM 41457</strain>
    </source>
</reference>
<evidence type="ECO:0000256" key="1">
    <source>
        <dbReference type="SAM" id="MobiDB-lite"/>
    </source>
</evidence>